<gene>
    <name evidence="6" type="ORF">P8627_13355</name>
</gene>
<dbReference type="SUPFAM" id="SSF53850">
    <property type="entry name" value="Periplasmic binding protein-like II"/>
    <property type="match status" value="1"/>
</dbReference>
<evidence type="ECO:0000313" key="7">
    <source>
        <dbReference type="Proteomes" id="UP001243420"/>
    </source>
</evidence>
<dbReference type="InterPro" id="IPR036390">
    <property type="entry name" value="WH_DNA-bd_sf"/>
</dbReference>
<dbReference type="Pfam" id="PF00126">
    <property type="entry name" value="HTH_1"/>
    <property type="match status" value="1"/>
</dbReference>
<dbReference type="PRINTS" id="PR00039">
    <property type="entry name" value="HTHLYSR"/>
</dbReference>
<keyword evidence="7" id="KW-1185">Reference proteome</keyword>
<evidence type="ECO:0000256" key="3">
    <source>
        <dbReference type="ARBA" id="ARBA00023125"/>
    </source>
</evidence>
<protein>
    <submittedName>
        <fullName evidence="6">LysR family transcriptional regulator</fullName>
    </submittedName>
</protein>
<reference evidence="6 7" key="1">
    <citation type="submission" date="2023-04" db="EMBL/GenBank/DDBJ databases">
        <title>Jannaschia ovalis sp. nov., a marine bacterium isolated from sea tidal flat.</title>
        <authorList>
            <person name="Kwon D.Y."/>
            <person name="Kim J.-J."/>
        </authorList>
    </citation>
    <scope>NUCLEOTIDE SEQUENCE [LARGE SCALE GENOMIC DNA]</scope>
    <source>
        <strain evidence="6 7">GRR-S6-38</strain>
    </source>
</reference>
<dbReference type="CDD" id="cd05466">
    <property type="entry name" value="PBP2_LTTR_substrate"/>
    <property type="match status" value="1"/>
</dbReference>
<dbReference type="InterPro" id="IPR000847">
    <property type="entry name" value="LysR_HTH_N"/>
</dbReference>
<keyword evidence="2" id="KW-0805">Transcription regulation</keyword>
<proteinExistence type="inferred from homology"/>
<name>A0ABY8L9H4_9RHOB</name>
<dbReference type="PANTHER" id="PTHR30126:SF77">
    <property type="entry name" value="TRANSCRIPTIONAL REGULATORY PROTEIN"/>
    <property type="match status" value="1"/>
</dbReference>
<dbReference type="Gene3D" id="1.10.10.10">
    <property type="entry name" value="Winged helix-like DNA-binding domain superfamily/Winged helix DNA-binding domain"/>
    <property type="match status" value="1"/>
</dbReference>
<evidence type="ECO:0000259" key="5">
    <source>
        <dbReference type="PROSITE" id="PS50931"/>
    </source>
</evidence>
<dbReference type="PANTHER" id="PTHR30126">
    <property type="entry name" value="HTH-TYPE TRANSCRIPTIONAL REGULATOR"/>
    <property type="match status" value="1"/>
</dbReference>
<evidence type="ECO:0000313" key="6">
    <source>
        <dbReference type="EMBL" id="WGH78008.1"/>
    </source>
</evidence>
<dbReference type="InterPro" id="IPR036388">
    <property type="entry name" value="WH-like_DNA-bd_sf"/>
</dbReference>
<sequence length="300" mass="32956">MTLDQLRAFLWTARLGGVRKAARRLNLSQPAISTRIATLEAELKRPLFDRLPGRLQLTRQGRMLLTYAEQMLFVEDAIRANVADPSEAEGLFRVGASETIAQSWLPDFLQALSARYPRVTLDLTVDISIDLRAALLDRRLDLAFLMGPVSDFSVENAALPQFELQWFKSAAMGPVDLAHVPVISYSRQTRPYRELAETLARRHGPGVRIYASASLSAALQMIAAGVAVGPYPPDLARPLVEAGRIVPFDAGFQPEPLVFTASWLAEPRSHLIETGARLAQEVAEGWASGRSESAITADPK</sequence>
<dbReference type="PROSITE" id="PS50931">
    <property type="entry name" value="HTH_LYSR"/>
    <property type="match status" value="1"/>
</dbReference>
<evidence type="ECO:0000256" key="4">
    <source>
        <dbReference type="ARBA" id="ARBA00023163"/>
    </source>
</evidence>
<dbReference type="InterPro" id="IPR005119">
    <property type="entry name" value="LysR_subst-bd"/>
</dbReference>
<keyword evidence="3" id="KW-0238">DNA-binding</keyword>
<dbReference type="Proteomes" id="UP001243420">
    <property type="component" value="Chromosome"/>
</dbReference>
<keyword evidence="4" id="KW-0804">Transcription</keyword>
<accession>A0ABY8L9H4</accession>
<dbReference type="EMBL" id="CP122537">
    <property type="protein sequence ID" value="WGH78008.1"/>
    <property type="molecule type" value="Genomic_DNA"/>
</dbReference>
<dbReference type="RefSeq" id="WP_279964672.1">
    <property type="nucleotide sequence ID" value="NZ_CP122537.1"/>
</dbReference>
<feature type="domain" description="HTH lysR-type" evidence="5">
    <location>
        <begin position="1"/>
        <end position="58"/>
    </location>
</feature>
<evidence type="ECO:0000256" key="2">
    <source>
        <dbReference type="ARBA" id="ARBA00023015"/>
    </source>
</evidence>
<comment type="similarity">
    <text evidence="1">Belongs to the LysR transcriptional regulatory family.</text>
</comment>
<dbReference type="SUPFAM" id="SSF46785">
    <property type="entry name" value="Winged helix' DNA-binding domain"/>
    <property type="match status" value="1"/>
</dbReference>
<dbReference type="Pfam" id="PF03466">
    <property type="entry name" value="LysR_substrate"/>
    <property type="match status" value="1"/>
</dbReference>
<organism evidence="6 7">
    <name type="scientific">Jannaschia ovalis</name>
    <dbReference type="NCBI Taxonomy" id="3038773"/>
    <lineage>
        <taxon>Bacteria</taxon>
        <taxon>Pseudomonadati</taxon>
        <taxon>Pseudomonadota</taxon>
        <taxon>Alphaproteobacteria</taxon>
        <taxon>Rhodobacterales</taxon>
        <taxon>Roseobacteraceae</taxon>
        <taxon>Jannaschia</taxon>
    </lineage>
</organism>
<dbReference type="Gene3D" id="3.40.190.10">
    <property type="entry name" value="Periplasmic binding protein-like II"/>
    <property type="match status" value="2"/>
</dbReference>
<evidence type="ECO:0000256" key="1">
    <source>
        <dbReference type="ARBA" id="ARBA00009437"/>
    </source>
</evidence>